<organism evidence="1">
    <name type="scientific">viral metagenome</name>
    <dbReference type="NCBI Taxonomy" id="1070528"/>
    <lineage>
        <taxon>unclassified sequences</taxon>
        <taxon>metagenomes</taxon>
        <taxon>organismal metagenomes</taxon>
    </lineage>
</organism>
<dbReference type="EMBL" id="MN740350">
    <property type="protein sequence ID" value="QHU01874.1"/>
    <property type="molecule type" value="Genomic_DNA"/>
</dbReference>
<evidence type="ECO:0000313" key="1">
    <source>
        <dbReference type="EMBL" id="QHU01874.1"/>
    </source>
</evidence>
<sequence length="75" mass="8957">MSTIKFEAKLEHASSGLNLFSENIDHEYLLKLSSKVDYETFPWLKRVKDEEVNFIFILDNSGSMRDRPWNRFKML</sequence>
<protein>
    <recommendedName>
        <fullName evidence="2">VWA domain-containing protein</fullName>
    </recommendedName>
</protein>
<proteinExistence type="predicted"/>
<evidence type="ECO:0008006" key="2">
    <source>
        <dbReference type="Google" id="ProtNLM"/>
    </source>
</evidence>
<accession>A0A6C0JE23</accession>
<reference evidence="1" key="1">
    <citation type="journal article" date="2020" name="Nature">
        <title>Giant virus diversity and host interactions through global metagenomics.</title>
        <authorList>
            <person name="Schulz F."/>
            <person name="Roux S."/>
            <person name="Paez-Espino D."/>
            <person name="Jungbluth S."/>
            <person name="Walsh D.A."/>
            <person name="Denef V.J."/>
            <person name="McMahon K.D."/>
            <person name="Konstantinidis K.T."/>
            <person name="Eloe-Fadrosh E.A."/>
            <person name="Kyrpides N.C."/>
            <person name="Woyke T."/>
        </authorList>
    </citation>
    <scope>NUCLEOTIDE SEQUENCE</scope>
    <source>
        <strain evidence="1">GVMAG-M-3300025880-56</strain>
    </source>
</reference>
<dbReference type="AlphaFoldDB" id="A0A6C0JE23"/>
<name>A0A6C0JE23_9ZZZZ</name>